<evidence type="ECO:0000256" key="1">
    <source>
        <dbReference type="SAM" id="SignalP"/>
    </source>
</evidence>
<name>A0A7S4DVZ0_9EUKA</name>
<reference evidence="2" key="1">
    <citation type="submission" date="2021-01" db="EMBL/GenBank/DDBJ databases">
        <authorList>
            <person name="Corre E."/>
            <person name="Pelletier E."/>
            <person name="Niang G."/>
            <person name="Scheremetjew M."/>
            <person name="Finn R."/>
            <person name="Kale V."/>
            <person name="Holt S."/>
            <person name="Cochrane G."/>
            <person name="Meng A."/>
            <person name="Brown T."/>
            <person name="Cohen L."/>
        </authorList>
    </citation>
    <scope>NUCLEOTIDE SEQUENCE</scope>
    <source>
        <strain evidence="2">CCCM811</strain>
    </source>
</reference>
<evidence type="ECO:0008006" key="3">
    <source>
        <dbReference type="Google" id="ProtNLM"/>
    </source>
</evidence>
<feature type="chain" id="PRO_5030632639" description="Secreted protein" evidence="1">
    <location>
        <begin position="18"/>
        <end position="128"/>
    </location>
</feature>
<gene>
    <name evidence="2" type="ORF">LGLO00237_LOCUS26163</name>
</gene>
<proteinExistence type="predicted"/>
<dbReference type="AlphaFoldDB" id="A0A7S4DVZ0"/>
<accession>A0A7S4DVZ0</accession>
<dbReference type="EMBL" id="HBIV01036635">
    <property type="protein sequence ID" value="CAE0674389.1"/>
    <property type="molecule type" value="Transcribed_RNA"/>
</dbReference>
<sequence>MLPHAKMFVLMVVAVMGNPQTNDAGAASPGNSANANAKNPSSVVKLVGRSCDPGHIISSYTACQSAGLAAGYIMTHSENGKSWLPFGCAWEEPLSNSHYGTFELNVGPNAPYPWRNDGFPTRGSFCRV</sequence>
<protein>
    <recommendedName>
        <fullName evidence="3">Secreted protein</fullName>
    </recommendedName>
</protein>
<feature type="signal peptide" evidence="1">
    <location>
        <begin position="1"/>
        <end position="17"/>
    </location>
</feature>
<organism evidence="2">
    <name type="scientific">Lotharella globosa</name>
    <dbReference type="NCBI Taxonomy" id="91324"/>
    <lineage>
        <taxon>Eukaryota</taxon>
        <taxon>Sar</taxon>
        <taxon>Rhizaria</taxon>
        <taxon>Cercozoa</taxon>
        <taxon>Chlorarachniophyceae</taxon>
        <taxon>Lotharella</taxon>
    </lineage>
</organism>
<keyword evidence="1" id="KW-0732">Signal</keyword>
<evidence type="ECO:0000313" key="2">
    <source>
        <dbReference type="EMBL" id="CAE0674389.1"/>
    </source>
</evidence>